<dbReference type="PROSITE" id="PS51005">
    <property type="entry name" value="NAC"/>
    <property type="match status" value="1"/>
</dbReference>
<name>A0AAP0JCH3_9MAGN</name>
<evidence type="ECO:0000256" key="1">
    <source>
        <dbReference type="ARBA" id="ARBA00023015"/>
    </source>
</evidence>
<dbReference type="GO" id="GO:0006355">
    <property type="term" value="P:regulation of DNA-templated transcription"/>
    <property type="evidence" value="ECO:0007669"/>
    <property type="project" value="InterPro"/>
</dbReference>
<evidence type="ECO:0000256" key="3">
    <source>
        <dbReference type="ARBA" id="ARBA00023163"/>
    </source>
</evidence>
<dbReference type="Proteomes" id="UP001417504">
    <property type="component" value="Unassembled WGS sequence"/>
</dbReference>
<dbReference type="PANTHER" id="PTHR31719:SF179">
    <property type="entry name" value="OS08G0148400 PROTEIN"/>
    <property type="match status" value="1"/>
</dbReference>
<dbReference type="Pfam" id="PF02365">
    <property type="entry name" value="NAM"/>
    <property type="match status" value="1"/>
</dbReference>
<gene>
    <name evidence="7" type="ORF">Sjap_011487</name>
</gene>
<proteinExistence type="predicted"/>
<dbReference type="InterPro" id="IPR036093">
    <property type="entry name" value="NAC_dom_sf"/>
</dbReference>
<feature type="domain" description="NAC" evidence="6">
    <location>
        <begin position="103"/>
        <end position="249"/>
    </location>
</feature>
<reference evidence="7 8" key="1">
    <citation type="submission" date="2024-01" db="EMBL/GenBank/DDBJ databases">
        <title>Genome assemblies of Stephania.</title>
        <authorList>
            <person name="Yang L."/>
        </authorList>
    </citation>
    <scope>NUCLEOTIDE SEQUENCE [LARGE SCALE GENOMIC DNA]</scope>
    <source>
        <strain evidence="7">QJT</strain>
        <tissue evidence="7">Leaf</tissue>
    </source>
</reference>
<keyword evidence="4" id="KW-0539">Nucleus</keyword>
<dbReference type="SUPFAM" id="SSF81995">
    <property type="entry name" value="beta-sandwich domain of Sec23/24"/>
    <property type="match status" value="1"/>
</dbReference>
<dbReference type="EMBL" id="JBBNAE010000004">
    <property type="protein sequence ID" value="KAK9131000.1"/>
    <property type="molecule type" value="Genomic_DNA"/>
</dbReference>
<dbReference type="Gene3D" id="2.170.150.80">
    <property type="entry name" value="NAC domain"/>
    <property type="match status" value="1"/>
</dbReference>
<dbReference type="SUPFAM" id="SSF101941">
    <property type="entry name" value="NAC domain"/>
    <property type="match status" value="1"/>
</dbReference>
<evidence type="ECO:0000259" key="6">
    <source>
        <dbReference type="PROSITE" id="PS51005"/>
    </source>
</evidence>
<keyword evidence="3" id="KW-0804">Transcription</keyword>
<dbReference type="PANTHER" id="PTHR31719">
    <property type="entry name" value="NAC TRANSCRIPTION FACTOR 56"/>
    <property type="match status" value="1"/>
</dbReference>
<evidence type="ECO:0000256" key="5">
    <source>
        <dbReference type="SAM" id="MobiDB-lite"/>
    </source>
</evidence>
<keyword evidence="1" id="KW-0805">Transcription regulation</keyword>
<sequence length="458" mass="51790">MANFRVCAYSSKCITHGVCIPRLAWTAPRDISPHATSPIEKTLLKSGGKSLAFPLVSDIELLHAKFTTNRLKAACTTLTIHQCRIPSVENLMENQMNNNLLPLPRGFTFNPTDEGIMRYLRAKVENIQLPFLDPILEFDVYAIEHPSQLFNPGLNGTHLFFYVKKSGRDRTAGNGYWNASNGPIDVFNREGELIGQRRSLAYYNSKKRKSSAAKTKWIMNECRLPDPHPMMSGSSSKAPMWTLCKIGETGRTFGSNNYQRNSTVPLQQQQPQQQQLKRRLVPHQVDHQQQQQHQQLQMELVPHQVDHQQQQQHDQQSECDDDDRLVLTKEDLPPEFWVNYDHDSSSKVVDQEASAGRIGSGLHLDLEVGVLKPTTCAPNMIFHNTYLGCEVLSGPVTGLRRHLVVCESHEHRVSPVGHHVEISNSIETLDVLVILTTINVSFCESRNRFGRVAFLVNS</sequence>
<protein>
    <recommendedName>
        <fullName evidence="6">NAC domain-containing protein</fullName>
    </recommendedName>
</protein>
<evidence type="ECO:0000313" key="7">
    <source>
        <dbReference type="EMBL" id="KAK9131000.1"/>
    </source>
</evidence>
<dbReference type="AlphaFoldDB" id="A0AAP0JCH3"/>
<evidence type="ECO:0000256" key="4">
    <source>
        <dbReference type="ARBA" id="ARBA00023242"/>
    </source>
</evidence>
<organism evidence="7 8">
    <name type="scientific">Stephania japonica</name>
    <dbReference type="NCBI Taxonomy" id="461633"/>
    <lineage>
        <taxon>Eukaryota</taxon>
        <taxon>Viridiplantae</taxon>
        <taxon>Streptophyta</taxon>
        <taxon>Embryophyta</taxon>
        <taxon>Tracheophyta</taxon>
        <taxon>Spermatophyta</taxon>
        <taxon>Magnoliopsida</taxon>
        <taxon>Ranunculales</taxon>
        <taxon>Menispermaceae</taxon>
        <taxon>Menispermoideae</taxon>
        <taxon>Cissampelideae</taxon>
        <taxon>Stephania</taxon>
    </lineage>
</organism>
<feature type="compositionally biased region" description="Polar residues" evidence="5">
    <location>
        <begin position="252"/>
        <end position="264"/>
    </location>
</feature>
<keyword evidence="8" id="KW-1185">Reference proteome</keyword>
<evidence type="ECO:0000256" key="2">
    <source>
        <dbReference type="ARBA" id="ARBA00023125"/>
    </source>
</evidence>
<comment type="caution">
    <text evidence="7">The sequence shown here is derived from an EMBL/GenBank/DDBJ whole genome shotgun (WGS) entry which is preliminary data.</text>
</comment>
<accession>A0AAP0JCH3</accession>
<feature type="compositionally biased region" description="Low complexity" evidence="5">
    <location>
        <begin position="265"/>
        <end position="275"/>
    </location>
</feature>
<dbReference type="GO" id="GO:0003677">
    <property type="term" value="F:DNA binding"/>
    <property type="evidence" value="ECO:0007669"/>
    <property type="project" value="UniProtKB-KW"/>
</dbReference>
<evidence type="ECO:0000313" key="8">
    <source>
        <dbReference type="Proteomes" id="UP001417504"/>
    </source>
</evidence>
<feature type="region of interest" description="Disordered" evidence="5">
    <location>
        <begin position="252"/>
        <end position="295"/>
    </location>
</feature>
<keyword evidence="2" id="KW-0238">DNA-binding</keyword>
<dbReference type="InterPro" id="IPR003441">
    <property type="entry name" value="NAC-dom"/>
</dbReference>